<feature type="non-terminal residue" evidence="1">
    <location>
        <position position="48"/>
    </location>
</feature>
<name>A0ABP2JSG5_9LIST</name>
<dbReference type="InterPro" id="IPR036264">
    <property type="entry name" value="Bact_exopeptidase_dim_dom"/>
</dbReference>
<evidence type="ECO:0000313" key="1">
    <source>
        <dbReference type="EMBL" id="EFR86350.1"/>
    </source>
</evidence>
<organism evidence="1 2">
    <name type="scientific">Listeria marthii FSL S4-120</name>
    <dbReference type="NCBI Taxonomy" id="702457"/>
    <lineage>
        <taxon>Bacteria</taxon>
        <taxon>Bacillati</taxon>
        <taxon>Bacillota</taxon>
        <taxon>Bacilli</taxon>
        <taxon>Bacillales</taxon>
        <taxon>Listeriaceae</taxon>
        <taxon>Listeria</taxon>
    </lineage>
</organism>
<protein>
    <submittedName>
        <fullName evidence="1">M20/M25/M40 family peptidase</fullName>
    </submittedName>
</protein>
<accession>A0ABP2JSG5</accession>
<keyword evidence="2" id="KW-1185">Reference proteome</keyword>
<dbReference type="SUPFAM" id="SSF55031">
    <property type="entry name" value="Bacterial exopeptidase dimerisation domain"/>
    <property type="match status" value="1"/>
</dbReference>
<dbReference type="EMBL" id="ADXF01001287">
    <property type="protein sequence ID" value="EFR86350.1"/>
    <property type="molecule type" value="Genomic_DNA"/>
</dbReference>
<comment type="caution">
    <text evidence="1">The sequence shown here is derived from an EMBL/GenBank/DDBJ whole genome shotgun (WGS) entry which is preliminary data.</text>
</comment>
<dbReference type="Gene3D" id="3.30.70.360">
    <property type="match status" value="1"/>
</dbReference>
<evidence type="ECO:0000313" key="2">
    <source>
        <dbReference type="Proteomes" id="UP000003412"/>
    </source>
</evidence>
<proteinExistence type="predicted"/>
<gene>
    <name evidence="1" type="ORF">NT05LM_3432</name>
</gene>
<dbReference type="Proteomes" id="UP000003412">
    <property type="component" value="Chromosome"/>
</dbReference>
<sequence length="48" mass="5472">MELEGDVRSMSEEARNTIQKEITRIVGGIEAMFGVTCELDYKNDYEEA</sequence>
<reference evidence="1 2" key="1">
    <citation type="journal article" date="2010" name="Microbiol. Resour. Announc.">
        <title>Comparative genomics of the bacterial genus Listeria: Genome evolution is characterized by limited gene acquisition and limited gene loss.</title>
        <authorList>
            <person name="den Bakker H.C."/>
            <person name="Cummings C.A."/>
            <person name="Ferreira V."/>
            <person name="Vatta P."/>
            <person name="Orsi R.H."/>
            <person name="Degoricija L."/>
            <person name="Barker M."/>
            <person name="Petrauskene O."/>
            <person name="Furtado M.R."/>
            <person name="Wiedmann M."/>
        </authorList>
    </citation>
    <scope>NUCLEOTIDE SEQUENCE [LARGE SCALE GENOMIC DNA]</scope>
    <source>
        <strain evidence="1 2">FSL S4-120</strain>
    </source>
</reference>